<dbReference type="InterPro" id="IPR029044">
    <property type="entry name" value="Nucleotide-diphossugar_trans"/>
</dbReference>
<dbReference type="EC" id="2.4.1.16" evidence="2"/>
<feature type="transmembrane region" description="Helical" evidence="11">
    <location>
        <begin position="524"/>
        <end position="547"/>
    </location>
</feature>
<dbReference type="GO" id="GO:0005886">
    <property type="term" value="C:plasma membrane"/>
    <property type="evidence" value="ECO:0007669"/>
    <property type="project" value="UniProtKB-SubCell"/>
</dbReference>
<keyword evidence="3" id="KW-1003">Cell membrane</keyword>
<comment type="subcellular location">
    <subcellularLocation>
        <location evidence="1">Cell membrane</location>
        <topology evidence="1">Multi-pass membrane protein</topology>
    </subcellularLocation>
</comment>
<feature type="transmembrane region" description="Helical" evidence="11">
    <location>
        <begin position="659"/>
        <end position="682"/>
    </location>
</feature>
<evidence type="ECO:0000256" key="8">
    <source>
        <dbReference type="ARBA" id="ARBA00023136"/>
    </source>
</evidence>
<evidence type="ECO:0000256" key="4">
    <source>
        <dbReference type="ARBA" id="ARBA00022676"/>
    </source>
</evidence>
<sequence>MVSSQLSTGLPTIARRPSTRSTRVGSHVRNDNDCVTTVDAFRYIERGVRAEYDMFYSEAINCFVNAGECLLIVAEQNDDEVSQMLLAKSQEVIGWAEELSIWLENGRTGPLPSRNCRGIQIPFSKEFEGGEHYEEATELSYTPVATVNPINFTLDGYRMQCITRGRKPTMMLVITMYNEDGGELAQTLRKVCNNVKYMQRNALPGYEGDDAWQNIVVCIVSDGRTKANPSATSFLRDIGVFNEDAMTIFSSGAATQMHLFERTVRLAKDPHNKKSVIMSNAATVGSDYPPLQMVYALKEHNAGKLNSHLWFFNAFCNQVDPEYNILLDVGTLPTKAALYKLLATLEMKSDIGGVCGEIAVSRPIPNLWNFVIATQHFEYKVSNLLDKATESCFGFVSVLPGAFSAYRFAAIKGAPLQAYFKSLTTDMADLGPFYGNMYLAEDRILCFELLARTNGAWKLKYIKDAIARTDVPSTLVDLMAQRRRWLNGSFFAMLYSIVQWGRLYSHTNHSVLTKAGLLIQYFQLLVQLFFGWFMCGFFYLSVYYVVFTTLKKSKLPFWDSEEWYDDHHSMAMSIFNIVYAFLIMVQIVFGLGNKPKHVQWLYTSLSCFYALVVFTAVFFSICSLSSHNGMSPFNIVLLAATFGVYFIAAAFHFELHHVVFTFVQYLIMLPTTINILMIYAFCNIQDLSWGTKGLGDSAGHGPAKGSGGRLGSGGYADLVAQRKAAEAQQRQDAVVADQVKRRFDSFRSYTLLFWLISNALLIMTCIYFVGANVFLPSLFLFIALFNVTRLLGSVAFVVATGRDWLLLKLCLCSGGMAKRKEKKTRAHEQEAFGALDSAKVRRSIA</sequence>
<reference evidence="12 13" key="1">
    <citation type="journal article" date="2014" name="Genome Biol. Evol.">
        <title>The secreted proteins of Achlya hypogyna and Thraustotheca clavata identify the ancestral oomycete secretome and reveal gene acquisitions by horizontal gene transfer.</title>
        <authorList>
            <person name="Misner I."/>
            <person name="Blouin N."/>
            <person name="Leonard G."/>
            <person name="Richards T.A."/>
            <person name="Lane C.E."/>
        </authorList>
    </citation>
    <scope>NUCLEOTIDE SEQUENCE [LARGE SCALE GENOMIC DNA]</scope>
    <source>
        <strain evidence="12 13">ATCC 48635</strain>
    </source>
</reference>
<evidence type="ECO:0000313" key="13">
    <source>
        <dbReference type="Proteomes" id="UP000243579"/>
    </source>
</evidence>
<dbReference type="SUPFAM" id="SSF53448">
    <property type="entry name" value="Nucleotide-diphospho-sugar transferases"/>
    <property type="match status" value="1"/>
</dbReference>
<dbReference type="GO" id="GO:0004100">
    <property type="term" value="F:chitin synthase activity"/>
    <property type="evidence" value="ECO:0007669"/>
    <property type="project" value="UniProtKB-EC"/>
</dbReference>
<feature type="region of interest" description="Disordered" evidence="10">
    <location>
        <begin position="1"/>
        <end position="27"/>
    </location>
</feature>
<dbReference type="PANTHER" id="PTHR22914">
    <property type="entry name" value="CHITIN SYNTHASE"/>
    <property type="match status" value="1"/>
</dbReference>
<evidence type="ECO:0000256" key="2">
    <source>
        <dbReference type="ARBA" id="ARBA00012543"/>
    </source>
</evidence>
<dbReference type="EMBL" id="JNBR01001918">
    <property type="protein sequence ID" value="OQR84252.1"/>
    <property type="molecule type" value="Genomic_DNA"/>
</dbReference>
<protein>
    <recommendedName>
        <fullName evidence="2">chitin synthase</fullName>
        <ecNumber evidence="2">2.4.1.16</ecNumber>
    </recommendedName>
</protein>
<name>A0A1V9YEX9_ACHHY</name>
<keyword evidence="6 11" id="KW-0812">Transmembrane</keyword>
<dbReference type="OrthoDB" id="26569at2759"/>
<dbReference type="PANTHER" id="PTHR22914:SF9">
    <property type="entry name" value="CHITIN SYNTHASE 1"/>
    <property type="match status" value="1"/>
</dbReference>
<evidence type="ECO:0000256" key="1">
    <source>
        <dbReference type="ARBA" id="ARBA00004651"/>
    </source>
</evidence>
<dbReference type="Proteomes" id="UP000243579">
    <property type="component" value="Unassembled WGS sequence"/>
</dbReference>
<dbReference type="STRING" id="1202772.A0A1V9YEX9"/>
<dbReference type="Gene3D" id="1.20.58.80">
    <property type="entry name" value="Phosphotransferase system, lactose/cellobiose-type IIA subunit"/>
    <property type="match status" value="1"/>
</dbReference>
<feature type="transmembrane region" description="Helical" evidence="11">
    <location>
        <begin position="775"/>
        <end position="799"/>
    </location>
</feature>
<evidence type="ECO:0000256" key="10">
    <source>
        <dbReference type="SAM" id="MobiDB-lite"/>
    </source>
</evidence>
<feature type="transmembrane region" description="Helical" evidence="11">
    <location>
        <begin position="749"/>
        <end position="769"/>
    </location>
</feature>
<dbReference type="GO" id="GO:0071555">
    <property type="term" value="P:cell wall organization"/>
    <property type="evidence" value="ECO:0007669"/>
    <property type="project" value="UniProtKB-KW"/>
</dbReference>
<keyword evidence="4" id="KW-0328">Glycosyltransferase</keyword>
<keyword evidence="9" id="KW-0961">Cell wall biogenesis/degradation</keyword>
<feature type="transmembrane region" description="Helical" evidence="11">
    <location>
        <begin position="568"/>
        <end position="589"/>
    </location>
</feature>
<evidence type="ECO:0000256" key="11">
    <source>
        <dbReference type="SAM" id="Phobius"/>
    </source>
</evidence>
<dbReference type="GO" id="GO:0006031">
    <property type="term" value="P:chitin biosynthetic process"/>
    <property type="evidence" value="ECO:0007669"/>
    <property type="project" value="TreeGrafter"/>
</dbReference>
<evidence type="ECO:0000256" key="9">
    <source>
        <dbReference type="ARBA" id="ARBA00023316"/>
    </source>
</evidence>
<accession>A0A1V9YEX9</accession>
<dbReference type="Pfam" id="PF01644">
    <property type="entry name" value="Chitin_synth_1"/>
    <property type="match status" value="1"/>
</dbReference>
<keyword evidence="7 11" id="KW-1133">Transmembrane helix</keyword>
<organism evidence="12 13">
    <name type="scientific">Achlya hypogyna</name>
    <name type="common">Oomycete</name>
    <name type="synonym">Protoachlya hypogyna</name>
    <dbReference type="NCBI Taxonomy" id="1202772"/>
    <lineage>
        <taxon>Eukaryota</taxon>
        <taxon>Sar</taxon>
        <taxon>Stramenopiles</taxon>
        <taxon>Oomycota</taxon>
        <taxon>Saprolegniomycetes</taxon>
        <taxon>Saprolegniales</taxon>
        <taxon>Achlyaceae</taxon>
        <taxon>Achlya</taxon>
    </lineage>
</organism>
<evidence type="ECO:0000256" key="6">
    <source>
        <dbReference type="ARBA" id="ARBA00022692"/>
    </source>
</evidence>
<dbReference type="InterPro" id="IPR004835">
    <property type="entry name" value="Chitin_synth"/>
</dbReference>
<comment type="caution">
    <text evidence="12">The sequence shown here is derived from an EMBL/GenBank/DDBJ whole genome shotgun (WGS) entry which is preliminary data.</text>
</comment>
<feature type="transmembrane region" description="Helical" evidence="11">
    <location>
        <begin position="601"/>
        <end position="621"/>
    </location>
</feature>
<evidence type="ECO:0000256" key="3">
    <source>
        <dbReference type="ARBA" id="ARBA00022475"/>
    </source>
</evidence>
<evidence type="ECO:0000256" key="7">
    <source>
        <dbReference type="ARBA" id="ARBA00022989"/>
    </source>
</evidence>
<keyword evidence="5 12" id="KW-0808">Transferase</keyword>
<evidence type="ECO:0000256" key="5">
    <source>
        <dbReference type="ARBA" id="ARBA00022679"/>
    </source>
</evidence>
<gene>
    <name evidence="12" type="ORF">ACHHYP_13672</name>
</gene>
<evidence type="ECO:0000313" key="12">
    <source>
        <dbReference type="EMBL" id="OQR84252.1"/>
    </source>
</evidence>
<proteinExistence type="predicted"/>
<dbReference type="AlphaFoldDB" id="A0A1V9YEX9"/>
<feature type="transmembrane region" description="Helical" evidence="11">
    <location>
        <begin position="633"/>
        <end position="653"/>
    </location>
</feature>
<keyword evidence="13" id="KW-1185">Reference proteome</keyword>
<feature type="compositionally biased region" description="Polar residues" evidence="10">
    <location>
        <begin position="1"/>
        <end position="10"/>
    </location>
</feature>
<keyword evidence="8 11" id="KW-0472">Membrane</keyword>